<comment type="subcellular location">
    <subcellularLocation>
        <location evidence="1">Cell outer membrane</location>
    </subcellularLocation>
</comment>
<name>A0ABQ6TMT1_9BACT</name>
<feature type="chain" id="PRO_5045044188" evidence="6">
    <location>
        <begin position="32"/>
        <end position="283"/>
    </location>
</feature>
<keyword evidence="4" id="KW-0472">Membrane</keyword>
<sequence length="283" mass="30054">MLLKIVQDGGMKLFIKAVIALALSCSIPAMALAEESGKEGKNDWDVSLGLGLAAAPAYEGSTHYLASPIPVVAITWRDTVSLGINGLSLYHKSGGVRYGVGLTYDPGRKENGKNLLGMSSGDHRLAGLGDIKPAAGLKAFASYDVHPFQHIPLIVLDASVIKLIGGSTNDGVLVQGDISMPFQLGQNWRLTPKVATTWANDHYMQDYFGVTPEQATRSQFSAYKAKAGMKDAGIGLNVTYSIDKNWFVSGDGRVKRLLSDAASSPIAATNINASIVALVGYHF</sequence>
<dbReference type="Pfam" id="PF06629">
    <property type="entry name" value="MipA"/>
    <property type="match status" value="1"/>
</dbReference>
<dbReference type="PANTHER" id="PTHR38776">
    <property type="entry name" value="MLTA-INTERACTING PROTEIN-RELATED"/>
    <property type="match status" value="1"/>
</dbReference>
<dbReference type="InterPro" id="IPR010583">
    <property type="entry name" value="MipA"/>
</dbReference>
<evidence type="ECO:0000256" key="2">
    <source>
        <dbReference type="ARBA" id="ARBA00005722"/>
    </source>
</evidence>
<accession>A0ABQ6TMT1</accession>
<evidence type="ECO:0000313" key="7">
    <source>
        <dbReference type="EMBL" id="KAB0669735.1"/>
    </source>
</evidence>
<dbReference type="RefSeq" id="WP_151157395.1">
    <property type="nucleotide sequence ID" value="NZ_VZRA01000003.1"/>
</dbReference>
<organism evidence="7 8">
    <name type="scientific">Oryzomonas sagensis</name>
    <dbReference type="NCBI Taxonomy" id="2603857"/>
    <lineage>
        <taxon>Bacteria</taxon>
        <taxon>Pseudomonadati</taxon>
        <taxon>Thermodesulfobacteriota</taxon>
        <taxon>Desulfuromonadia</taxon>
        <taxon>Geobacterales</taxon>
        <taxon>Geobacteraceae</taxon>
        <taxon>Oryzomonas</taxon>
    </lineage>
</organism>
<comment type="caution">
    <text evidence="7">The sequence shown here is derived from an EMBL/GenBank/DDBJ whole genome shotgun (WGS) entry which is preliminary data.</text>
</comment>
<proteinExistence type="inferred from homology"/>
<keyword evidence="8" id="KW-1185">Reference proteome</keyword>
<evidence type="ECO:0000256" key="3">
    <source>
        <dbReference type="ARBA" id="ARBA00022729"/>
    </source>
</evidence>
<gene>
    <name evidence="7" type="ORF">F6V30_13140</name>
</gene>
<evidence type="ECO:0000256" key="4">
    <source>
        <dbReference type="ARBA" id="ARBA00023136"/>
    </source>
</evidence>
<evidence type="ECO:0000256" key="1">
    <source>
        <dbReference type="ARBA" id="ARBA00004442"/>
    </source>
</evidence>
<evidence type="ECO:0000313" key="8">
    <source>
        <dbReference type="Proteomes" id="UP000798046"/>
    </source>
</evidence>
<keyword evidence="3 6" id="KW-0732">Signal</keyword>
<reference evidence="7 8" key="1">
    <citation type="journal article" date="2020" name="Microorganisms">
        <title>Description of Three Novel Members in the Family Geobacteraceae, Oryzomonas japonicum gen. nov., sp. nov., Oryzomonas sagensis sp. nov., and Oryzomonas ruber sp. nov.</title>
        <authorList>
            <person name="Xu Z."/>
            <person name="Masuda Y."/>
            <person name="Hayakawa C."/>
            <person name="Ushijima N."/>
            <person name="Kawano K."/>
            <person name="Shiratori Y."/>
            <person name="Senoo K."/>
            <person name="Itoh H."/>
        </authorList>
    </citation>
    <scope>NUCLEOTIDE SEQUENCE [LARGE SCALE GENOMIC DNA]</scope>
    <source>
        <strain evidence="7 8">Red100</strain>
    </source>
</reference>
<evidence type="ECO:0000256" key="5">
    <source>
        <dbReference type="ARBA" id="ARBA00023237"/>
    </source>
</evidence>
<keyword evidence="5" id="KW-0998">Cell outer membrane</keyword>
<dbReference type="Proteomes" id="UP000798046">
    <property type="component" value="Unassembled WGS sequence"/>
</dbReference>
<dbReference type="PANTHER" id="PTHR38776:SF1">
    <property type="entry name" value="MLTA-INTERACTING PROTEIN-RELATED"/>
    <property type="match status" value="1"/>
</dbReference>
<dbReference type="EMBL" id="VZRA01000003">
    <property type="protein sequence ID" value="KAB0669735.1"/>
    <property type="molecule type" value="Genomic_DNA"/>
</dbReference>
<protein>
    <submittedName>
        <fullName evidence="7">MipA/OmpV family protein</fullName>
    </submittedName>
</protein>
<comment type="similarity">
    <text evidence="2">Belongs to the MipA/OmpV family.</text>
</comment>
<evidence type="ECO:0000256" key="6">
    <source>
        <dbReference type="SAM" id="SignalP"/>
    </source>
</evidence>
<feature type="signal peptide" evidence="6">
    <location>
        <begin position="1"/>
        <end position="31"/>
    </location>
</feature>